<keyword evidence="1" id="KW-0732">Signal</keyword>
<dbReference type="RefSeq" id="WP_306748336.1">
    <property type="nucleotide sequence ID" value="NZ_NSDM01000011.1"/>
</dbReference>
<keyword evidence="4" id="KW-1185">Reference proteome</keyword>
<dbReference type="Gene3D" id="3.90.76.10">
    <property type="entry name" value="Dipeptide-binding Protein, Domain 1"/>
    <property type="match status" value="1"/>
</dbReference>
<dbReference type="PANTHER" id="PTHR30290">
    <property type="entry name" value="PERIPLASMIC BINDING COMPONENT OF ABC TRANSPORTER"/>
    <property type="match status" value="1"/>
</dbReference>
<dbReference type="SUPFAM" id="SSF53850">
    <property type="entry name" value="Periplasmic binding protein-like II"/>
    <property type="match status" value="1"/>
</dbReference>
<evidence type="ECO:0000313" key="3">
    <source>
        <dbReference type="EMBL" id="MDQ2586954.1"/>
    </source>
</evidence>
<dbReference type="Gene3D" id="3.40.190.10">
    <property type="entry name" value="Periplasmic binding protein-like II"/>
    <property type="match status" value="1"/>
</dbReference>
<feature type="domain" description="Solute-binding protein family 5" evidence="2">
    <location>
        <begin position="84"/>
        <end position="455"/>
    </location>
</feature>
<organism evidence="3 4">
    <name type="scientific">Saccharothrix yanglingensis</name>
    <dbReference type="NCBI Taxonomy" id="659496"/>
    <lineage>
        <taxon>Bacteria</taxon>
        <taxon>Bacillati</taxon>
        <taxon>Actinomycetota</taxon>
        <taxon>Actinomycetes</taxon>
        <taxon>Pseudonocardiales</taxon>
        <taxon>Pseudonocardiaceae</taxon>
        <taxon>Saccharothrix</taxon>
    </lineage>
</organism>
<dbReference type="InterPro" id="IPR030678">
    <property type="entry name" value="Peptide/Ni-bd"/>
</dbReference>
<name>A0ABU0X8L1_9PSEU</name>
<dbReference type="Pfam" id="PF00496">
    <property type="entry name" value="SBP_bac_5"/>
    <property type="match status" value="1"/>
</dbReference>
<dbReference type="PANTHER" id="PTHR30290:SF82">
    <property type="entry name" value="ABC-TYPE DIPEPTIDE_OLIGOPEPTIDE TRANSPORT SYSTEM, PERIPLASMIC COMPONENT"/>
    <property type="match status" value="1"/>
</dbReference>
<gene>
    <name evidence="3" type="ORF">CKY47_23795</name>
</gene>
<evidence type="ECO:0000259" key="2">
    <source>
        <dbReference type="Pfam" id="PF00496"/>
    </source>
</evidence>
<proteinExistence type="predicted"/>
<evidence type="ECO:0000256" key="1">
    <source>
        <dbReference type="SAM" id="SignalP"/>
    </source>
</evidence>
<dbReference type="PROSITE" id="PS51257">
    <property type="entry name" value="PROKAR_LIPOPROTEIN"/>
    <property type="match status" value="1"/>
</dbReference>
<dbReference type="CDD" id="cd08509">
    <property type="entry name" value="PBP2_TmCBP_oligosaccharides_like"/>
    <property type="match status" value="1"/>
</dbReference>
<accession>A0ABU0X8L1</accession>
<dbReference type="PIRSF" id="PIRSF002741">
    <property type="entry name" value="MppA"/>
    <property type="match status" value="1"/>
</dbReference>
<dbReference type="EMBL" id="NSDM01000011">
    <property type="protein sequence ID" value="MDQ2586954.1"/>
    <property type="molecule type" value="Genomic_DNA"/>
</dbReference>
<evidence type="ECO:0000313" key="4">
    <source>
        <dbReference type="Proteomes" id="UP001225605"/>
    </source>
</evidence>
<dbReference type="InterPro" id="IPR039424">
    <property type="entry name" value="SBP_5"/>
</dbReference>
<dbReference type="Proteomes" id="UP001225605">
    <property type="component" value="Unassembled WGS sequence"/>
</dbReference>
<feature type="signal peptide" evidence="1">
    <location>
        <begin position="1"/>
        <end position="27"/>
    </location>
</feature>
<comment type="caution">
    <text evidence="3">The sequence shown here is derived from an EMBL/GenBank/DDBJ whole genome shotgun (WGS) entry which is preliminary data.</text>
</comment>
<sequence>MFLKARRPSRARTAAAGLAAVAMLATACGGSDQASDTDKDTLIVYTGQSGDWQINFNPFSPTTLEGPGTIFEPLFFFNNIRDVEPRPRLGRSFTWNADGTKLDVVLRDDATWTDGEKFTAEDVVFTLDMVKKNAAMNGTGYKGTATAVDDTTVTITFDEPSFMEGPQVLGRIWMVPAHKWKDLATPATDVVKEPVGTGPFQLEDFKAQAFTLKANPSYYDGEPALKKVRYLALSGNQSGEAALRQGQIDWQTGPVPDIADVEKNYPGYKAITVPMNQTALFTCSNAALGCQGPQTDVAVRKAIYYAINRTQVNQLAFENTSSEISPGAALLERDEDVVSAKLQERSAPMQPDEAKAAALLEAAGYAKGADGVYAKDGKPLAMTLKVVAGWTDYITAVDTMTQQLQKVGIRITAQQVSWNEWSDARGRGEFELLIDALHQGPAPDPYYNASYFFSTATTAAVGEVANPNFARFSNPAVDAALTSLKGVDPKDAAARQPYFDTIQTEIEKAIPYIPVLTGGTTSEFNAKKFTGWPTKDDLYSFPAVWARPEHSEIFLKLKPAGR</sequence>
<dbReference type="InterPro" id="IPR000914">
    <property type="entry name" value="SBP_5_dom"/>
</dbReference>
<dbReference type="Gene3D" id="3.10.105.10">
    <property type="entry name" value="Dipeptide-binding Protein, Domain 3"/>
    <property type="match status" value="1"/>
</dbReference>
<reference evidence="3 4" key="1">
    <citation type="submission" date="2017-06" db="EMBL/GenBank/DDBJ databases">
        <title>Cultured bacterium strain Saccharothrix yanglingensis Hhs.015.</title>
        <authorList>
            <person name="Xia Y."/>
        </authorList>
    </citation>
    <scope>NUCLEOTIDE SEQUENCE [LARGE SCALE GENOMIC DNA]</scope>
    <source>
        <strain evidence="3 4">Hhs.015</strain>
    </source>
</reference>
<protein>
    <submittedName>
        <fullName evidence="3">Peptide ABC transporter substrate-binding protein</fullName>
    </submittedName>
</protein>
<feature type="chain" id="PRO_5045330972" evidence="1">
    <location>
        <begin position="28"/>
        <end position="562"/>
    </location>
</feature>